<organism evidence="2 3">
    <name type="scientific">Pontimonas salivibrio</name>
    <dbReference type="NCBI Taxonomy" id="1159327"/>
    <lineage>
        <taxon>Bacteria</taxon>
        <taxon>Bacillati</taxon>
        <taxon>Actinomycetota</taxon>
        <taxon>Actinomycetes</taxon>
        <taxon>Micrococcales</taxon>
        <taxon>Microbacteriaceae</taxon>
        <taxon>Pontimonas</taxon>
    </lineage>
</organism>
<accession>A0A2L2BQH2</accession>
<name>A0A2L2BQH2_9MICO</name>
<evidence type="ECO:0000313" key="2">
    <source>
        <dbReference type="EMBL" id="AVG23910.1"/>
    </source>
</evidence>
<gene>
    <name evidence="2" type="ORF">C3B54_11939</name>
</gene>
<dbReference type="OrthoDB" id="8480367at2"/>
<proteinExistence type="predicted"/>
<keyword evidence="3" id="KW-1185">Reference proteome</keyword>
<evidence type="ECO:0000256" key="1">
    <source>
        <dbReference type="SAM" id="MobiDB-lite"/>
    </source>
</evidence>
<feature type="region of interest" description="Disordered" evidence="1">
    <location>
        <begin position="193"/>
        <end position="217"/>
    </location>
</feature>
<sequence>MTDISTTLDSDDFDYPKSAPADRSARGPLDDQEAGSVKPAIDLGALRVEPRRGLQMRLEVEKNTNRVVAVTLEYQGSSVQVQPFAAPRSSGLWLGIREQIAGQVAKQGGKVENRDGQFGPELLANVPVQSAQGYSTRTVRFIGVDGPRWFLRGVISGPAASDPVAAETIHEIFRGIVVVRGNTPMPPRELLGLRAPESSAGTTGGVPPAAPGGAQAS</sequence>
<feature type="region of interest" description="Disordered" evidence="1">
    <location>
        <begin position="1"/>
        <end position="38"/>
    </location>
</feature>
<feature type="compositionally biased region" description="Low complexity" evidence="1">
    <location>
        <begin position="205"/>
        <end position="217"/>
    </location>
</feature>
<dbReference type="Proteomes" id="UP000243077">
    <property type="component" value="Chromosome"/>
</dbReference>
<dbReference type="KEGG" id="psai:C3B54_11939"/>
<dbReference type="EMBL" id="CP026923">
    <property type="protein sequence ID" value="AVG23910.1"/>
    <property type="molecule type" value="Genomic_DNA"/>
</dbReference>
<reference evidence="2 3" key="1">
    <citation type="submission" date="2018-02" db="EMBL/GenBank/DDBJ databases">
        <title>Complete genome of the streamlined marine actinobacterium Pontimonas salivibrio CL-TW6 adapted to coastal planktonic lifestype.</title>
        <authorList>
            <person name="Cho B.C."/>
            <person name="Hardies S.C."/>
            <person name="Jang G.I."/>
            <person name="Hwang C.Y."/>
        </authorList>
    </citation>
    <scope>NUCLEOTIDE SEQUENCE [LARGE SCALE GENOMIC DNA]</scope>
    <source>
        <strain evidence="2 3">CL-TW6</strain>
    </source>
</reference>
<dbReference type="Pfam" id="PF12502">
    <property type="entry name" value="DUF3710"/>
    <property type="match status" value="1"/>
</dbReference>
<evidence type="ECO:0000313" key="3">
    <source>
        <dbReference type="Proteomes" id="UP000243077"/>
    </source>
</evidence>
<dbReference type="AlphaFoldDB" id="A0A2L2BQH2"/>
<protein>
    <submittedName>
        <fullName evidence="2">DUF3710-like protein</fullName>
    </submittedName>
</protein>
<dbReference type="RefSeq" id="WP_104913457.1">
    <property type="nucleotide sequence ID" value="NZ_CP026923.1"/>
</dbReference>
<dbReference type="InterPro" id="IPR022183">
    <property type="entry name" value="DUF3710"/>
</dbReference>